<keyword evidence="8 9" id="KW-0012">Acyltransferase</keyword>
<keyword evidence="5 10" id="KW-0812">Transmembrane</keyword>
<feature type="transmembrane region" description="Helical" evidence="10">
    <location>
        <begin position="93"/>
        <end position="111"/>
    </location>
</feature>
<protein>
    <submittedName>
        <fullName evidence="11">MBOAT family protein</fullName>
    </submittedName>
</protein>
<comment type="similarity">
    <text evidence="2 9">Belongs to the membrane-bound acyltransferase family.</text>
</comment>
<sequence length="516" mass="57976">MLFNSYTFLLLFLPLALGGFLLLRRSSYRLTVVWLGLASLAYYGYWNPDPGAPWSPQWLGLILGSCVFNFLIGRHLARHASRRTHPPSGKPPLLILGVIANLTLLGIFKYAGLFAKTAEWLGATGIPAPGFILPLGISFFTFQQIAYLIDAARGETEEYHFSDYLLFVSFFPQLIAGPIVHHKEMMPQFRMRGGIGWHRHLPIGFGIFAIGLFKKVVVADPSAVIANALFATAAAEGGRELTMGEAWTAGVAYSMQIYFDFSGYSDMAIGAARLFGIRLPLNFHSPYKATSIIDFWRRWHMTLSRFLRDYLYIPLGGSRRGPSRRYLNLMATMLLGGLWHGAGWTYVLWGGLHGAYLCINHGWIHLKKKFQLRSLPKPVAIGLTFIAVVIAWVPFRAGNFELDPAGTTGDALRASRSIFSSMFGFHGFEGLPDKAQRVIASRDPLLILIPAIACWILPNTQQIFARYRPTITRFTRPSPAWWQWRPTLPYALATVVLLVVIGRQFDKVSEFIYFQF</sequence>
<evidence type="ECO:0000256" key="1">
    <source>
        <dbReference type="ARBA" id="ARBA00004651"/>
    </source>
</evidence>
<dbReference type="AlphaFoldDB" id="A0A934RA10"/>
<dbReference type="PIRSF" id="PIRSF016636">
    <property type="entry name" value="AlgI_DltB"/>
    <property type="match status" value="1"/>
</dbReference>
<feature type="transmembrane region" description="Helical" evidence="10">
    <location>
        <begin position="52"/>
        <end position="72"/>
    </location>
</feature>
<dbReference type="PANTHER" id="PTHR13285:SF23">
    <property type="entry name" value="TEICHOIC ACID D-ALANYLTRANSFERASE"/>
    <property type="match status" value="1"/>
</dbReference>
<name>A0A934RA10_9BACT</name>
<comment type="caution">
    <text evidence="11">The sequence shown here is derived from an EMBL/GenBank/DDBJ whole genome shotgun (WGS) entry which is preliminary data.</text>
</comment>
<comment type="subcellular location">
    <subcellularLocation>
        <location evidence="1">Cell membrane</location>
        <topology evidence="1">Multi-pass membrane protein</topology>
    </subcellularLocation>
</comment>
<feature type="transmembrane region" description="Helical" evidence="10">
    <location>
        <begin position="378"/>
        <end position="395"/>
    </location>
</feature>
<evidence type="ECO:0000313" key="12">
    <source>
        <dbReference type="Proteomes" id="UP000658278"/>
    </source>
</evidence>
<evidence type="ECO:0000256" key="8">
    <source>
        <dbReference type="ARBA" id="ARBA00023315"/>
    </source>
</evidence>
<evidence type="ECO:0000256" key="5">
    <source>
        <dbReference type="ARBA" id="ARBA00022692"/>
    </source>
</evidence>
<feature type="transmembrane region" description="Helical" evidence="10">
    <location>
        <begin position="445"/>
        <end position="467"/>
    </location>
</feature>
<keyword evidence="3 9" id="KW-1003">Cell membrane</keyword>
<dbReference type="EMBL" id="JAENII010000002">
    <property type="protein sequence ID" value="MBK1825807.1"/>
    <property type="molecule type" value="Genomic_DNA"/>
</dbReference>
<dbReference type="RefSeq" id="WP_200275853.1">
    <property type="nucleotide sequence ID" value="NZ_JAENII010000002.1"/>
</dbReference>
<feature type="transmembrane region" description="Helical" evidence="10">
    <location>
        <begin position="30"/>
        <end position="46"/>
    </location>
</feature>
<reference evidence="11" key="1">
    <citation type="submission" date="2021-01" db="EMBL/GenBank/DDBJ databases">
        <title>Modified the classification status of verrucomicrobia.</title>
        <authorList>
            <person name="Feng X."/>
        </authorList>
    </citation>
    <scope>NUCLEOTIDE SEQUENCE</scope>
    <source>
        <strain evidence="11">KCTC 22201</strain>
    </source>
</reference>
<keyword evidence="6 10" id="KW-1133">Transmembrane helix</keyword>
<evidence type="ECO:0000256" key="10">
    <source>
        <dbReference type="SAM" id="Phobius"/>
    </source>
</evidence>
<keyword evidence="4 9" id="KW-0808">Transferase</keyword>
<dbReference type="InterPro" id="IPR028362">
    <property type="entry name" value="AlgI"/>
</dbReference>
<dbReference type="PANTHER" id="PTHR13285">
    <property type="entry name" value="ACYLTRANSFERASE"/>
    <property type="match status" value="1"/>
</dbReference>
<proteinExistence type="inferred from homology"/>
<keyword evidence="7 9" id="KW-0472">Membrane</keyword>
<dbReference type="InterPro" id="IPR004299">
    <property type="entry name" value="MBOAT_fam"/>
</dbReference>
<evidence type="ECO:0000256" key="9">
    <source>
        <dbReference type="PIRNR" id="PIRNR016636"/>
    </source>
</evidence>
<dbReference type="Pfam" id="PF03062">
    <property type="entry name" value="MBOAT"/>
    <property type="match status" value="1"/>
</dbReference>
<dbReference type="InterPro" id="IPR024194">
    <property type="entry name" value="Ac/AlaTfrase_AlgI/DltB"/>
</dbReference>
<gene>
    <name evidence="11" type="ORF">JIN81_02150</name>
</gene>
<evidence type="ECO:0000256" key="3">
    <source>
        <dbReference type="ARBA" id="ARBA00022475"/>
    </source>
</evidence>
<keyword evidence="12" id="KW-1185">Reference proteome</keyword>
<feature type="transmembrane region" description="Helical" evidence="10">
    <location>
        <begin position="6"/>
        <end position="23"/>
    </location>
</feature>
<evidence type="ECO:0000256" key="4">
    <source>
        <dbReference type="ARBA" id="ARBA00022679"/>
    </source>
</evidence>
<accession>A0A934RA10</accession>
<organism evidence="11 12">
    <name type="scientific">Haloferula rosea</name>
    <dbReference type="NCBI Taxonomy" id="490093"/>
    <lineage>
        <taxon>Bacteria</taxon>
        <taxon>Pseudomonadati</taxon>
        <taxon>Verrucomicrobiota</taxon>
        <taxon>Verrucomicrobiia</taxon>
        <taxon>Verrucomicrobiales</taxon>
        <taxon>Verrucomicrobiaceae</taxon>
        <taxon>Haloferula</taxon>
    </lineage>
</organism>
<dbReference type="PIRSF" id="PIRSF500217">
    <property type="entry name" value="AlgI"/>
    <property type="match status" value="1"/>
</dbReference>
<feature type="transmembrane region" description="Helical" evidence="10">
    <location>
        <begin position="326"/>
        <end position="342"/>
    </location>
</feature>
<feature type="transmembrane region" description="Helical" evidence="10">
    <location>
        <begin position="488"/>
        <end position="505"/>
    </location>
</feature>
<evidence type="ECO:0000256" key="2">
    <source>
        <dbReference type="ARBA" id="ARBA00010323"/>
    </source>
</evidence>
<evidence type="ECO:0000313" key="11">
    <source>
        <dbReference type="EMBL" id="MBK1825807.1"/>
    </source>
</evidence>
<evidence type="ECO:0000256" key="6">
    <source>
        <dbReference type="ARBA" id="ARBA00022989"/>
    </source>
</evidence>
<dbReference type="GO" id="GO:0005886">
    <property type="term" value="C:plasma membrane"/>
    <property type="evidence" value="ECO:0007669"/>
    <property type="project" value="UniProtKB-SubCell"/>
</dbReference>
<dbReference type="InterPro" id="IPR051085">
    <property type="entry name" value="MB_O-acyltransferase"/>
</dbReference>
<dbReference type="GO" id="GO:0016746">
    <property type="term" value="F:acyltransferase activity"/>
    <property type="evidence" value="ECO:0007669"/>
    <property type="project" value="UniProtKB-KW"/>
</dbReference>
<dbReference type="GO" id="GO:0042121">
    <property type="term" value="P:alginic acid biosynthetic process"/>
    <property type="evidence" value="ECO:0007669"/>
    <property type="project" value="InterPro"/>
</dbReference>
<evidence type="ECO:0000256" key="7">
    <source>
        <dbReference type="ARBA" id="ARBA00023136"/>
    </source>
</evidence>
<dbReference type="Proteomes" id="UP000658278">
    <property type="component" value="Unassembled WGS sequence"/>
</dbReference>
<feature type="transmembrane region" description="Helical" evidence="10">
    <location>
        <begin position="131"/>
        <end position="149"/>
    </location>
</feature>